<feature type="chain" id="PRO_5016946183" description="Lipoprotein" evidence="1">
    <location>
        <begin position="19"/>
        <end position="120"/>
    </location>
</feature>
<organism evidence="2 3">
    <name type="scientific">[Pasteurella] mairii</name>
    <dbReference type="NCBI Taxonomy" id="757"/>
    <lineage>
        <taxon>Bacteria</taxon>
        <taxon>Pseudomonadati</taxon>
        <taxon>Pseudomonadota</taxon>
        <taxon>Gammaproteobacteria</taxon>
        <taxon>Pasteurellales</taxon>
        <taxon>Pasteurellaceae</taxon>
    </lineage>
</organism>
<dbReference type="EMBL" id="UGSS01000002">
    <property type="protein sequence ID" value="SUB33141.1"/>
    <property type="molecule type" value="Genomic_DNA"/>
</dbReference>
<dbReference type="Proteomes" id="UP000254280">
    <property type="component" value="Unassembled WGS sequence"/>
</dbReference>
<evidence type="ECO:0000313" key="3">
    <source>
        <dbReference type="Proteomes" id="UP000254280"/>
    </source>
</evidence>
<proteinExistence type="predicted"/>
<gene>
    <name evidence="2" type="ORF">NCTC10699_00747</name>
</gene>
<evidence type="ECO:0000313" key="2">
    <source>
        <dbReference type="EMBL" id="SUB33141.1"/>
    </source>
</evidence>
<dbReference type="PROSITE" id="PS51257">
    <property type="entry name" value="PROKAR_LIPOPROTEIN"/>
    <property type="match status" value="1"/>
</dbReference>
<sequence length="120" mass="14525">MKKFILLSSLLLVGCYLANGSPFSTNYWVKQGEIITYNDQTFCHKKVYGSFDHRFNYLDNLFWNNKLSSIEYEEYSQYLRIAKQMLSQCYFDLGYRFTAPYYWCIAERNMETCKINQKYR</sequence>
<reference evidence="2 3" key="1">
    <citation type="submission" date="2018-06" db="EMBL/GenBank/DDBJ databases">
        <authorList>
            <consortium name="Pathogen Informatics"/>
            <person name="Doyle S."/>
        </authorList>
    </citation>
    <scope>NUCLEOTIDE SEQUENCE [LARGE SCALE GENOMIC DNA]</scope>
    <source>
        <strain evidence="2 3">NCTC10699</strain>
    </source>
</reference>
<feature type="signal peptide" evidence="1">
    <location>
        <begin position="1"/>
        <end position="18"/>
    </location>
</feature>
<name>A0A379B3R8_9PAST</name>
<dbReference type="AlphaFoldDB" id="A0A379B3R8"/>
<evidence type="ECO:0008006" key="4">
    <source>
        <dbReference type="Google" id="ProtNLM"/>
    </source>
</evidence>
<keyword evidence="3" id="KW-1185">Reference proteome</keyword>
<evidence type="ECO:0000256" key="1">
    <source>
        <dbReference type="SAM" id="SignalP"/>
    </source>
</evidence>
<accession>A0A379B3R8</accession>
<protein>
    <recommendedName>
        <fullName evidence="4">Lipoprotein</fullName>
    </recommendedName>
</protein>
<keyword evidence="1" id="KW-0732">Signal</keyword>
<dbReference type="OrthoDB" id="9893437at2"/>